<dbReference type="InterPro" id="IPR024244">
    <property type="entry name" value="DUF2537"/>
</dbReference>
<keyword evidence="1" id="KW-0472">Membrane</keyword>
<proteinExistence type="predicted"/>
<name>A0A100XE09_MYCTH</name>
<sequence>MESGDDEATPWALGLTVAAFVAAVIAAAVVVLGIGLSRIHPLLTIGLNLVAVGGLAPSVWEWRSRPVWRWFALGAGAGVATGWLALAAVLI</sequence>
<feature type="transmembrane region" description="Helical" evidence="1">
    <location>
        <begin position="68"/>
        <end position="90"/>
    </location>
</feature>
<organism evidence="2 3">
    <name type="scientific">Mycolicibacterium thermoresistibile</name>
    <name type="common">Mycobacterium thermoresistibile</name>
    <dbReference type="NCBI Taxonomy" id="1797"/>
    <lineage>
        <taxon>Bacteria</taxon>
        <taxon>Bacillati</taxon>
        <taxon>Actinomycetota</taxon>
        <taxon>Actinomycetes</taxon>
        <taxon>Mycobacteriales</taxon>
        <taxon>Mycobacteriaceae</taxon>
        <taxon>Mycolicibacterium</taxon>
    </lineage>
</organism>
<dbReference type="Proteomes" id="UP000069654">
    <property type="component" value="Unassembled WGS sequence"/>
</dbReference>
<reference evidence="2 3" key="1">
    <citation type="journal article" date="2016" name="Genome Announc.">
        <title>Draft Genome Sequences of Five Rapidly Growing Mycobacterium Species, M. thermoresistibile, M. fortuitum subsp. acetamidolyticum, M. canariasense, M. brisbanense, and M. novocastrense.</title>
        <authorList>
            <person name="Katahira K."/>
            <person name="Ogura Y."/>
            <person name="Gotoh Y."/>
            <person name="Hayashi T."/>
        </authorList>
    </citation>
    <scope>NUCLEOTIDE SEQUENCE [LARGE SCALE GENOMIC DNA]</scope>
    <source>
        <strain evidence="2 3">JCM6362</strain>
    </source>
</reference>
<accession>A0A100XE09</accession>
<dbReference type="EMBL" id="BCTB01000009">
    <property type="protein sequence ID" value="GAT14793.1"/>
    <property type="molecule type" value="Genomic_DNA"/>
</dbReference>
<dbReference type="OrthoDB" id="4566858at2"/>
<keyword evidence="1" id="KW-1133">Transmembrane helix</keyword>
<feature type="transmembrane region" description="Helical" evidence="1">
    <location>
        <begin position="42"/>
        <end position="62"/>
    </location>
</feature>
<dbReference type="Pfam" id="PF10801">
    <property type="entry name" value="DUF2537"/>
    <property type="match status" value="1"/>
</dbReference>
<feature type="transmembrane region" description="Helical" evidence="1">
    <location>
        <begin position="12"/>
        <end position="35"/>
    </location>
</feature>
<dbReference type="OMA" id="STPWATG"/>
<keyword evidence="1 2" id="KW-0812">Transmembrane</keyword>
<dbReference type="RefSeq" id="WP_003925819.1">
    <property type="nucleotide sequence ID" value="NZ_BCTB01000009.1"/>
</dbReference>
<dbReference type="STRING" id="1797.RMCT_1763"/>
<evidence type="ECO:0000256" key="1">
    <source>
        <dbReference type="SAM" id="Phobius"/>
    </source>
</evidence>
<reference evidence="3" key="2">
    <citation type="submission" date="2016-02" db="EMBL/GenBank/DDBJ databases">
        <title>Draft genome sequence of five rapidly growing Mycobacterium species.</title>
        <authorList>
            <person name="Katahira K."/>
            <person name="Gotou Y."/>
            <person name="Iida K."/>
            <person name="Ogura Y."/>
            <person name="Hayashi T."/>
        </authorList>
    </citation>
    <scope>NUCLEOTIDE SEQUENCE [LARGE SCALE GENOMIC DNA]</scope>
    <source>
        <strain evidence="3">JCM6362</strain>
    </source>
</reference>
<comment type="caution">
    <text evidence="2">The sequence shown here is derived from an EMBL/GenBank/DDBJ whole genome shotgun (WGS) entry which is preliminary data.</text>
</comment>
<evidence type="ECO:0000313" key="2">
    <source>
        <dbReference type="EMBL" id="GAT14793.1"/>
    </source>
</evidence>
<protein>
    <submittedName>
        <fullName evidence="2">Transmembrane protein</fullName>
    </submittedName>
</protein>
<dbReference type="AlphaFoldDB" id="A0A100XE09"/>
<gene>
    <name evidence="2" type="ORF">RMCT_1763</name>
</gene>
<evidence type="ECO:0000313" key="3">
    <source>
        <dbReference type="Proteomes" id="UP000069654"/>
    </source>
</evidence>